<name>A0ABU7LC17_9NOCA</name>
<feature type="signal peptide" evidence="5">
    <location>
        <begin position="1"/>
        <end position="25"/>
    </location>
</feature>
<evidence type="ECO:0000313" key="6">
    <source>
        <dbReference type="EMBL" id="MEE2059100.1"/>
    </source>
</evidence>
<dbReference type="EMBL" id="JAUTXY010000007">
    <property type="protein sequence ID" value="MEE2059100.1"/>
    <property type="molecule type" value="Genomic_DNA"/>
</dbReference>
<dbReference type="RefSeq" id="WP_330134346.1">
    <property type="nucleotide sequence ID" value="NZ_JAUTXY010000007.1"/>
</dbReference>
<evidence type="ECO:0000256" key="3">
    <source>
        <dbReference type="ARBA" id="ARBA00022801"/>
    </source>
</evidence>
<dbReference type="SUPFAM" id="SSF53474">
    <property type="entry name" value="alpha/beta-Hydrolases"/>
    <property type="match status" value="1"/>
</dbReference>
<accession>A0ABU7LC17</accession>
<evidence type="ECO:0000313" key="7">
    <source>
        <dbReference type="Proteomes" id="UP001336020"/>
    </source>
</evidence>
<keyword evidence="3" id="KW-0378">Hydrolase</keyword>
<keyword evidence="2" id="KW-0719">Serine esterase</keyword>
<comment type="caution">
    <text evidence="6">The sequence shown here is derived from an EMBL/GenBank/DDBJ whole genome shotgun (WGS) entry which is preliminary data.</text>
</comment>
<dbReference type="InterPro" id="IPR000675">
    <property type="entry name" value="Cutinase/axe"/>
</dbReference>
<dbReference type="PANTHER" id="PTHR33630:SF9">
    <property type="entry name" value="CUTINASE 4"/>
    <property type="match status" value="1"/>
</dbReference>
<dbReference type="PANTHER" id="PTHR33630">
    <property type="entry name" value="CUTINASE RV1984C-RELATED-RELATED"/>
    <property type="match status" value="1"/>
</dbReference>
<keyword evidence="4" id="KW-1015">Disulfide bond</keyword>
<feature type="chain" id="PRO_5045609118" evidence="5">
    <location>
        <begin position="26"/>
        <end position="252"/>
    </location>
</feature>
<dbReference type="Pfam" id="PF01083">
    <property type="entry name" value="Cutinase"/>
    <property type="match status" value="1"/>
</dbReference>
<keyword evidence="5" id="KW-0732">Signal</keyword>
<protein>
    <submittedName>
        <fullName evidence="6">Cutinase family protein</fullName>
    </submittedName>
</protein>
<comment type="similarity">
    <text evidence="1">Belongs to the cutinase family.</text>
</comment>
<evidence type="ECO:0000256" key="5">
    <source>
        <dbReference type="SAM" id="SignalP"/>
    </source>
</evidence>
<keyword evidence="7" id="KW-1185">Reference proteome</keyword>
<evidence type="ECO:0000256" key="4">
    <source>
        <dbReference type="ARBA" id="ARBA00023157"/>
    </source>
</evidence>
<organism evidence="6 7">
    <name type="scientific">Rhodococcus artemisiae</name>
    <dbReference type="NCBI Taxonomy" id="714159"/>
    <lineage>
        <taxon>Bacteria</taxon>
        <taxon>Bacillati</taxon>
        <taxon>Actinomycetota</taxon>
        <taxon>Actinomycetes</taxon>
        <taxon>Mycobacteriales</taxon>
        <taxon>Nocardiaceae</taxon>
        <taxon>Rhodococcus</taxon>
    </lineage>
</organism>
<gene>
    <name evidence="6" type="ORF">Q7514_16390</name>
</gene>
<proteinExistence type="inferred from homology"/>
<reference evidence="6 7" key="1">
    <citation type="submission" date="2023-07" db="EMBL/GenBank/DDBJ databases">
        <authorList>
            <person name="Girao M."/>
            <person name="Carvalho M.F."/>
        </authorList>
    </citation>
    <scope>NUCLEOTIDE SEQUENCE [LARGE SCALE GENOMIC DNA]</scope>
    <source>
        <strain evidence="6 7">YIM65754</strain>
    </source>
</reference>
<dbReference type="InterPro" id="IPR029058">
    <property type="entry name" value="AB_hydrolase_fold"/>
</dbReference>
<dbReference type="Proteomes" id="UP001336020">
    <property type="component" value="Unassembled WGS sequence"/>
</dbReference>
<evidence type="ECO:0000256" key="2">
    <source>
        <dbReference type="ARBA" id="ARBA00022487"/>
    </source>
</evidence>
<evidence type="ECO:0000256" key="1">
    <source>
        <dbReference type="ARBA" id="ARBA00007534"/>
    </source>
</evidence>
<dbReference type="Gene3D" id="3.40.50.1820">
    <property type="entry name" value="alpha/beta hydrolase"/>
    <property type="match status" value="1"/>
</dbReference>
<sequence>MPRTTRTHIRLLCMLAAGLITTAGAALVTAPTAAADETSACPDRYVLAVDGSKGFSTPDSIDPDSPLAEISDRYRGPGTVVEHIRYPAVVVPMPSTGSHDDGDGIDDDGAIAYDRSKQIGHQRLRETITARHSTCPDADLLILGYSQGASIAGDVLAEIAEDGSVPPARISGILYSDPRDSRGVETLFPGPVVPGVTLGGGRSEFGEIPVQRICIEGDAVCDGRTPGDGDDWLEANVAGYLELHTKYPDYQP</sequence>
<dbReference type="SMART" id="SM01110">
    <property type="entry name" value="Cutinase"/>
    <property type="match status" value="1"/>
</dbReference>